<feature type="compositionally biased region" description="Polar residues" evidence="1">
    <location>
        <begin position="14"/>
        <end position="26"/>
    </location>
</feature>
<evidence type="ECO:0000256" key="1">
    <source>
        <dbReference type="SAM" id="MobiDB-lite"/>
    </source>
</evidence>
<reference evidence="2" key="1">
    <citation type="submission" date="2018-02" db="EMBL/GenBank/DDBJ databases">
        <title>Rhizophora mucronata_Transcriptome.</title>
        <authorList>
            <person name="Meera S.P."/>
            <person name="Sreeshan A."/>
            <person name="Augustine A."/>
        </authorList>
    </citation>
    <scope>NUCLEOTIDE SEQUENCE</scope>
    <source>
        <tissue evidence="2">Leaf</tissue>
    </source>
</reference>
<protein>
    <submittedName>
        <fullName evidence="2">Uncharacterized protein</fullName>
    </submittedName>
</protein>
<accession>A0A2P2NQN7</accession>
<name>A0A2P2NQN7_RHIMU</name>
<dbReference type="AlphaFoldDB" id="A0A2P2NQN7"/>
<sequence>MSRRRKQEHELKQFSPTKQSNVASRSFASTDAQITMKIQIERSLITKGAIILIM</sequence>
<dbReference type="EMBL" id="GGEC01064325">
    <property type="protein sequence ID" value="MBX44809.1"/>
    <property type="molecule type" value="Transcribed_RNA"/>
</dbReference>
<organism evidence="2">
    <name type="scientific">Rhizophora mucronata</name>
    <name type="common">Asiatic mangrove</name>
    <dbReference type="NCBI Taxonomy" id="61149"/>
    <lineage>
        <taxon>Eukaryota</taxon>
        <taxon>Viridiplantae</taxon>
        <taxon>Streptophyta</taxon>
        <taxon>Embryophyta</taxon>
        <taxon>Tracheophyta</taxon>
        <taxon>Spermatophyta</taxon>
        <taxon>Magnoliopsida</taxon>
        <taxon>eudicotyledons</taxon>
        <taxon>Gunneridae</taxon>
        <taxon>Pentapetalae</taxon>
        <taxon>rosids</taxon>
        <taxon>fabids</taxon>
        <taxon>Malpighiales</taxon>
        <taxon>Rhizophoraceae</taxon>
        <taxon>Rhizophora</taxon>
    </lineage>
</organism>
<feature type="region of interest" description="Disordered" evidence="1">
    <location>
        <begin position="1"/>
        <end position="26"/>
    </location>
</feature>
<proteinExistence type="predicted"/>
<evidence type="ECO:0000313" key="2">
    <source>
        <dbReference type="EMBL" id="MBX44809.1"/>
    </source>
</evidence>